<evidence type="ECO:0000313" key="1">
    <source>
        <dbReference type="EMBL" id="TGO64837.1"/>
    </source>
</evidence>
<dbReference type="EMBL" id="PQXN01000005">
    <property type="protein sequence ID" value="TGO64837.1"/>
    <property type="molecule type" value="Genomic_DNA"/>
</dbReference>
<dbReference type="Proteomes" id="UP000297527">
    <property type="component" value="Unassembled WGS sequence"/>
</dbReference>
<evidence type="ECO:0000313" key="2">
    <source>
        <dbReference type="Proteomes" id="UP000297527"/>
    </source>
</evidence>
<name>A0A4Z1J7H8_9HELO</name>
<dbReference type="AlphaFoldDB" id="A0A4Z1J7H8"/>
<comment type="caution">
    <text evidence="1">The sequence shown here is derived from an EMBL/GenBank/DDBJ whole genome shotgun (WGS) entry which is preliminary data.</text>
</comment>
<keyword evidence="2" id="KW-1185">Reference proteome</keyword>
<proteinExistence type="predicted"/>
<accession>A0A4Z1J7H8</accession>
<organism evidence="1 2">
    <name type="scientific">Botryotinia convoluta</name>
    <dbReference type="NCBI Taxonomy" id="54673"/>
    <lineage>
        <taxon>Eukaryota</taxon>
        <taxon>Fungi</taxon>
        <taxon>Dikarya</taxon>
        <taxon>Ascomycota</taxon>
        <taxon>Pezizomycotina</taxon>
        <taxon>Leotiomycetes</taxon>
        <taxon>Helotiales</taxon>
        <taxon>Sclerotiniaceae</taxon>
        <taxon>Botryotinia</taxon>
    </lineage>
</organism>
<gene>
    <name evidence="1" type="ORF">BCON_0005g00340</name>
</gene>
<protein>
    <submittedName>
        <fullName evidence="1">Uncharacterized protein</fullName>
    </submittedName>
</protein>
<sequence length="62" mass="6740">MSLHSPGIANTEFKIAYLLIVIMGKNDADANVKFFGPLSNSLVSSLDHLVLLSQHAKLNDTE</sequence>
<reference evidence="1 2" key="1">
    <citation type="submission" date="2017-12" db="EMBL/GenBank/DDBJ databases">
        <title>Comparative genomics of Botrytis spp.</title>
        <authorList>
            <person name="Valero-Jimenez C.A."/>
            <person name="Tapia P."/>
            <person name="Veloso J."/>
            <person name="Silva-Moreno E."/>
            <person name="Staats M."/>
            <person name="Valdes J.H."/>
            <person name="Van Kan J.A.L."/>
        </authorList>
    </citation>
    <scope>NUCLEOTIDE SEQUENCE [LARGE SCALE GENOMIC DNA]</scope>
    <source>
        <strain evidence="1 2">MUCL11595</strain>
    </source>
</reference>